<dbReference type="GO" id="GO:0051131">
    <property type="term" value="P:chaperone-mediated protein complex assembly"/>
    <property type="evidence" value="ECO:0007669"/>
    <property type="project" value="TreeGrafter"/>
</dbReference>
<feature type="coiled-coil region" evidence="3">
    <location>
        <begin position="74"/>
        <end position="101"/>
    </location>
</feature>
<evidence type="ECO:0000256" key="1">
    <source>
        <dbReference type="ARBA" id="ARBA00008045"/>
    </source>
</evidence>
<comment type="similarity">
    <text evidence="1">Belongs to the prefoldin subunit beta family.</text>
</comment>
<protein>
    <recommendedName>
        <fullName evidence="6">Prefoldin subunit 6</fullName>
    </recommendedName>
</protein>
<evidence type="ECO:0000313" key="5">
    <source>
        <dbReference type="Proteomes" id="UP001208570"/>
    </source>
</evidence>
<evidence type="ECO:0000256" key="2">
    <source>
        <dbReference type="ARBA" id="ARBA00023186"/>
    </source>
</evidence>
<dbReference type="Gene3D" id="1.10.287.370">
    <property type="match status" value="1"/>
</dbReference>
<evidence type="ECO:0000256" key="3">
    <source>
        <dbReference type="SAM" id="Coils"/>
    </source>
</evidence>
<organism evidence="4 5">
    <name type="scientific">Paralvinella palmiformis</name>
    <dbReference type="NCBI Taxonomy" id="53620"/>
    <lineage>
        <taxon>Eukaryota</taxon>
        <taxon>Metazoa</taxon>
        <taxon>Spiralia</taxon>
        <taxon>Lophotrochozoa</taxon>
        <taxon>Annelida</taxon>
        <taxon>Polychaeta</taxon>
        <taxon>Sedentaria</taxon>
        <taxon>Canalipalpata</taxon>
        <taxon>Terebellida</taxon>
        <taxon>Terebelliformia</taxon>
        <taxon>Alvinellidae</taxon>
        <taxon>Paralvinella</taxon>
    </lineage>
</organism>
<dbReference type="EMBL" id="JAODUP010000330">
    <property type="protein sequence ID" value="KAK2152362.1"/>
    <property type="molecule type" value="Genomic_DNA"/>
</dbReference>
<keyword evidence="5" id="KW-1185">Reference proteome</keyword>
<dbReference type="FunFam" id="1.10.287.370:FF:000003">
    <property type="entry name" value="Prefoldin subunit 6"/>
    <property type="match status" value="1"/>
</dbReference>
<dbReference type="InterPro" id="IPR002777">
    <property type="entry name" value="PFD_beta-like"/>
</dbReference>
<evidence type="ECO:0008006" key="6">
    <source>
        <dbReference type="Google" id="ProtNLM"/>
    </source>
</evidence>
<dbReference type="CDD" id="cd23161">
    <property type="entry name" value="Prefoldin_6"/>
    <property type="match status" value="1"/>
</dbReference>
<sequence length="113" mass="13161">MKCRGSYGEYQKCLSTRQQLDAQLNENGLVKDELVRLEEGATVYKMIGPVLVKQDQDEAKQTVQKRIDYISEQLKKHDCLIKDLEKKQDSHRENLQKLQHQFQQSQVKAATRA</sequence>
<dbReference type="Proteomes" id="UP001208570">
    <property type="component" value="Unassembled WGS sequence"/>
</dbReference>
<dbReference type="GO" id="GO:0005737">
    <property type="term" value="C:cytoplasm"/>
    <property type="evidence" value="ECO:0007669"/>
    <property type="project" value="TreeGrafter"/>
</dbReference>
<dbReference type="PANTHER" id="PTHR21431:SF0">
    <property type="entry name" value="PREFOLDIN SUBUNIT 6"/>
    <property type="match status" value="1"/>
</dbReference>
<dbReference type="GO" id="GO:0051082">
    <property type="term" value="F:unfolded protein binding"/>
    <property type="evidence" value="ECO:0007669"/>
    <property type="project" value="InterPro"/>
</dbReference>
<evidence type="ECO:0000313" key="4">
    <source>
        <dbReference type="EMBL" id="KAK2152362.1"/>
    </source>
</evidence>
<name>A0AAD9N096_9ANNE</name>
<dbReference type="GO" id="GO:0006457">
    <property type="term" value="P:protein folding"/>
    <property type="evidence" value="ECO:0007669"/>
    <property type="project" value="InterPro"/>
</dbReference>
<dbReference type="AlphaFoldDB" id="A0AAD9N096"/>
<proteinExistence type="inferred from homology"/>
<keyword evidence="3" id="KW-0175">Coiled coil</keyword>
<dbReference type="GO" id="GO:0051087">
    <property type="term" value="F:protein-folding chaperone binding"/>
    <property type="evidence" value="ECO:0007669"/>
    <property type="project" value="TreeGrafter"/>
</dbReference>
<dbReference type="Pfam" id="PF01920">
    <property type="entry name" value="Prefoldin_2"/>
    <property type="match status" value="1"/>
</dbReference>
<keyword evidence="2" id="KW-0143">Chaperone</keyword>
<dbReference type="GO" id="GO:0016272">
    <property type="term" value="C:prefoldin complex"/>
    <property type="evidence" value="ECO:0007669"/>
    <property type="project" value="InterPro"/>
</dbReference>
<gene>
    <name evidence="4" type="ORF">LSH36_330g02035</name>
</gene>
<dbReference type="InterPro" id="IPR009053">
    <property type="entry name" value="Prefoldin"/>
</dbReference>
<dbReference type="SUPFAM" id="SSF46579">
    <property type="entry name" value="Prefoldin"/>
    <property type="match status" value="1"/>
</dbReference>
<dbReference type="PANTHER" id="PTHR21431">
    <property type="entry name" value="PREFOLDIN SUBUNIT 6"/>
    <property type="match status" value="1"/>
</dbReference>
<accession>A0AAD9N096</accession>
<reference evidence="4" key="1">
    <citation type="journal article" date="2023" name="Mol. Biol. Evol.">
        <title>Third-Generation Sequencing Reveals the Adaptive Role of the Epigenome in Three Deep-Sea Polychaetes.</title>
        <authorList>
            <person name="Perez M."/>
            <person name="Aroh O."/>
            <person name="Sun Y."/>
            <person name="Lan Y."/>
            <person name="Juniper S.K."/>
            <person name="Young C.R."/>
            <person name="Angers B."/>
            <person name="Qian P.Y."/>
        </authorList>
    </citation>
    <scope>NUCLEOTIDE SEQUENCE</scope>
    <source>
        <strain evidence="4">P08H-3</strain>
    </source>
</reference>
<comment type="caution">
    <text evidence="4">The sequence shown here is derived from an EMBL/GenBank/DDBJ whole genome shotgun (WGS) entry which is preliminary data.</text>
</comment>